<evidence type="ECO:0000256" key="2">
    <source>
        <dbReference type="SAM" id="MobiDB-lite"/>
    </source>
</evidence>
<protein>
    <submittedName>
        <fullName evidence="3">Uncharacterized protein</fullName>
    </submittedName>
</protein>
<feature type="compositionally biased region" description="Basic and acidic residues" evidence="2">
    <location>
        <begin position="1995"/>
        <end position="2022"/>
    </location>
</feature>
<organism evidence="3 4">
    <name type="scientific">Fonsecaea multimorphosa CBS 102226</name>
    <dbReference type="NCBI Taxonomy" id="1442371"/>
    <lineage>
        <taxon>Eukaryota</taxon>
        <taxon>Fungi</taxon>
        <taxon>Dikarya</taxon>
        <taxon>Ascomycota</taxon>
        <taxon>Pezizomycotina</taxon>
        <taxon>Eurotiomycetes</taxon>
        <taxon>Chaetothyriomycetidae</taxon>
        <taxon>Chaetothyriales</taxon>
        <taxon>Herpotrichiellaceae</taxon>
        <taxon>Fonsecaea</taxon>
    </lineage>
</organism>
<feature type="region of interest" description="Disordered" evidence="2">
    <location>
        <begin position="1"/>
        <end position="185"/>
    </location>
</feature>
<evidence type="ECO:0000313" key="3">
    <source>
        <dbReference type="EMBL" id="KIX99837.1"/>
    </source>
</evidence>
<feature type="compositionally biased region" description="Basic and acidic residues" evidence="2">
    <location>
        <begin position="150"/>
        <end position="160"/>
    </location>
</feature>
<dbReference type="EMBL" id="KN848068">
    <property type="protein sequence ID" value="KIX99837.1"/>
    <property type="molecule type" value="Genomic_DNA"/>
</dbReference>
<reference evidence="3 4" key="1">
    <citation type="submission" date="2015-01" db="EMBL/GenBank/DDBJ databases">
        <title>The Genome Sequence of Fonsecaea multimorphosa CBS 102226.</title>
        <authorList>
            <consortium name="The Broad Institute Genomics Platform"/>
            <person name="Cuomo C."/>
            <person name="de Hoog S."/>
            <person name="Gorbushina A."/>
            <person name="Stielow B."/>
            <person name="Teixiera M."/>
            <person name="Abouelleil A."/>
            <person name="Chapman S.B."/>
            <person name="Priest M."/>
            <person name="Young S.K."/>
            <person name="Wortman J."/>
            <person name="Nusbaum C."/>
            <person name="Birren B."/>
        </authorList>
    </citation>
    <scope>NUCLEOTIDE SEQUENCE [LARGE SCALE GENOMIC DNA]</scope>
    <source>
        <strain evidence="3 4">CBS 102226</strain>
    </source>
</reference>
<dbReference type="PANTHER" id="PTHR19327">
    <property type="entry name" value="GOLGIN"/>
    <property type="match status" value="1"/>
</dbReference>
<feature type="compositionally biased region" description="Basic and acidic residues" evidence="2">
    <location>
        <begin position="10"/>
        <end position="20"/>
    </location>
</feature>
<proteinExistence type="predicted"/>
<gene>
    <name evidence="3" type="ORF">Z520_04473</name>
</gene>
<dbReference type="STRING" id="1442371.A0A0D2K1V0"/>
<evidence type="ECO:0000256" key="1">
    <source>
        <dbReference type="SAM" id="Coils"/>
    </source>
</evidence>
<dbReference type="GeneID" id="27710219"/>
<dbReference type="VEuPathDB" id="FungiDB:Z520_04473"/>
<dbReference type="OrthoDB" id="5423371at2759"/>
<feature type="region of interest" description="Disordered" evidence="2">
    <location>
        <begin position="1965"/>
        <end position="2024"/>
    </location>
</feature>
<feature type="region of interest" description="Disordered" evidence="2">
    <location>
        <begin position="290"/>
        <end position="325"/>
    </location>
</feature>
<feature type="region of interest" description="Disordered" evidence="2">
    <location>
        <begin position="2036"/>
        <end position="2060"/>
    </location>
</feature>
<feature type="compositionally biased region" description="Basic and acidic residues" evidence="2">
    <location>
        <begin position="123"/>
        <end position="141"/>
    </location>
</feature>
<keyword evidence="1" id="KW-0175">Coiled coil</keyword>
<feature type="coiled-coil region" evidence="1">
    <location>
        <begin position="1100"/>
        <end position="1127"/>
    </location>
</feature>
<name>A0A0D2K1V0_9EURO</name>
<accession>A0A0D2K1V0</accession>
<feature type="coiled-coil region" evidence="1">
    <location>
        <begin position="1767"/>
        <end position="1843"/>
    </location>
</feature>
<dbReference type="PANTHER" id="PTHR19327:SF0">
    <property type="entry name" value="GOLGIN SUBFAMILY A MEMBER 4"/>
    <property type="match status" value="1"/>
</dbReference>
<dbReference type="Proteomes" id="UP000053411">
    <property type="component" value="Unassembled WGS sequence"/>
</dbReference>
<dbReference type="RefSeq" id="XP_016633960.1">
    <property type="nucleotide sequence ID" value="XM_016774980.1"/>
</dbReference>
<sequence>MSTYSASSRDASRDRAESRIIKHQHSFSESGRASVPMWDSSDPDRAPPPLPLNPGVPGSPLTRSNTSKRIDEAAALIAARARENAPSGYTSNPPPTSPDRNVIRAQNRRMQNLQSPGITRLSDSLERRSPDKGLRTAKFVDFEDFPSNKPSERSPTRPRSETPTPTERNSARSRETENTPPPSNMLALQTIRNRQDATPLGDITNGASPSVPTSYSFDALSNQILSLTSIITSVQKEMSSLNKRSKENYGDLMSLKEATSARDEDIRKSLRELIAGLESKFTNLDSRLLAAPPDASRSTPTLGLYFDDKAHNGSPRPKSLGLPRIGSPSSFSAALDRELTASPSITCVDGAASIALLEKVLREMATREGQDKIMSTLEAVKSQALVRSHSDVTTSTAFDPTMMSKLEDILVFMKGMKEESGSRALVRSSGKDSTKGPSNLDLYLEGDSKAATLAKAKSGVEGRSSMSSSESAVDDIVTMLKSVKQSLAQGGGLTNEVKVLVRELRGEVLGMGRELAKKLDQTTSQAKGAGAETQAAKRDEIAVIVQQGLAELKEHMHHIVQESGRQSAEHNRPAVGTQEVVQAVRDVLAELPQPREQPIRDPVAEREELLIAVREAWEDCKPEIALEHFGLERDEILETLKEGLKSYQPQQATAKDAGATYEDVLEAVRKGLADFELPPIPAPAGITRDDVLAAVCEGIKGIEWPDMSASRGIDIDLTKDDVFDAVREGLAQHDTVTRDQISDAIKDGLSQHDRVAKEVEFNREDLFDAIKACLEGEQNPLGGMGERVIEAMHEFLGSMKNEFQQYSAASGKDTEQVLDALKDGLEDLRSDIESYVDRAADVTGKDEIIDTVKAGFAAMQADLDKGFAARGNGAPNTPELLDAMEKEFEHLRETISKNMARDHTLSEKDEILDAIRDIADDRQSTLSSNSEDIVRLVKDELEHMRTALAGALVKNGSSLDREEVLDAIREGLASSRPKIDGNESILSNTSELLDAFQDGVDGIRADIQKLTDRPVDLSASYEILDTLKTGIEDVRADISRLQEKHGDESDAATARGQEMVIHDQNRISTEIEGLKVMITQLRIKVEALDGMAGPPPATEARIHKEDMNELQDAIQQVQESVDRAHTTETRIHKDDLEGLYTAIDQVANAVNGVRDAPPPELVMPENAASKEDTEAIETLLRNIKARIDESLSPDSEPLAKSSQIDSLEFALKDIKLVVDEASERAAEQTNREDFTLIELMLKDVQTSMEELRAKLEKPRTEQGSLEKSDLEVVESLCLDIKTQMENIRPPDLGSLPRKDDITDVKNDLKAFREQFEADNGLTAQAFEARKIEHGGLATKIDDVKNVIGDLRDELVGKVEGSAEGIVELNKVLGMHHDDMSKYATAASIEEMSTMIKDELERHMDHHSTIKAEMEERDATLFSKHEETGAELKSVIEDKFTLLMNKYDDAQLASDVKLSSLEERDSAHLEATNSTKALVDDLKSLMDTLGTTVTETCERISEDSKTVFGSIEETNSKVDNLHASNAFEHGVTREEIAKTLAAATRLEGSLSDHQPAVLSAIQEVLGVVTQHYEHSQQQTESFARATEEIKSGVDSIPAAIPPLLPALPAAEPIREVPAQREYDDSELHDKLDTLLSHANSAKNMSELHDKLDTLLSQENPSKAISEVHEKLDTLLSHADSAGDSTELHDKLDTLVSHASAAKEMFAGLEDHQKETRDSLASLQKLDEIHHQVMSTAAEIASMVTTQARLMGEHHDSKAAEATEAAIALEKRTAQKEKVEADIVTLNEEKNSLLESMAMLRREQEQLIGQTKKLTRDVAKLETALQIRQDEMREMNARAEVLERRILEGLVNQARAVKTSSKAINRARISPAERDASMSLKRVPSTTSTATARTSIRGGKSAIGSAVGTALKKRTPLTSNAKAASTPRTSTVDRRILSTSHVTGNRGRNTPDMALMLAPVPKSTGLVSLKRSQSVKSNPSSYLNGRKASWNGAPTELTDKENFGVDHDESDDDNHSETSTERRTSYGTSVMYTDSMTYGTGSTLSRDSRRSTSCGSSIVGTVNGQTDSIAEEDEEQEADENTQTAMVLHGAQAADGHQNDENREDLMALTTMDGPHSPILDAETLPDLQTPPAITEEGMKYHGSDSGLGTEPLTAGTENHNDYFQMTA</sequence>
<feature type="compositionally biased region" description="Polar residues" evidence="2">
    <location>
        <begin position="1968"/>
        <end position="1981"/>
    </location>
</feature>
<evidence type="ECO:0000313" key="4">
    <source>
        <dbReference type="Proteomes" id="UP000053411"/>
    </source>
</evidence>
<keyword evidence="4" id="KW-1185">Reference proteome</keyword>
<feature type="compositionally biased region" description="Polar residues" evidence="2">
    <location>
        <begin position="108"/>
        <end position="117"/>
    </location>
</feature>